<evidence type="ECO:0000256" key="2">
    <source>
        <dbReference type="ARBA" id="ARBA00022741"/>
    </source>
</evidence>
<evidence type="ECO:0000256" key="4">
    <source>
        <dbReference type="SAM" id="Coils"/>
    </source>
</evidence>
<dbReference type="InterPro" id="IPR003593">
    <property type="entry name" value="AAA+_ATPase"/>
</dbReference>
<evidence type="ECO:0000256" key="3">
    <source>
        <dbReference type="ARBA" id="ARBA00022840"/>
    </source>
</evidence>
<protein>
    <submittedName>
        <fullName evidence="7">ABC-F family ATP-binding cassette domain-containing protein</fullName>
    </submittedName>
</protein>
<dbReference type="SMART" id="SM00382">
    <property type="entry name" value="AAA"/>
    <property type="match status" value="2"/>
</dbReference>
<keyword evidence="2" id="KW-0547">Nucleotide-binding</keyword>
<proteinExistence type="predicted"/>
<name>A0A8J8MQS7_9FIRM</name>
<feature type="domain" description="ABC transporter" evidence="6">
    <location>
        <begin position="4"/>
        <end position="255"/>
    </location>
</feature>
<evidence type="ECO:0000259" key="6">
    <source>
        <dbReference type="PROSITE" id="PS50893"/>
    </source>
</evidence>
<dbReference type="InterPro" id="IPR051309">
    <property type="entry name" value="ABCF_ATPase"/>
</dbReference>
<dbReference type="GO" id="GO:0005524">
    <property type="term" value="F:ATP binding"/>
    <property type="evidence" value="ECO:0007669"/>
    <property type="project" value="UniProtKB-KW"/>
</dbReference>
<dbReference type="Pfam" id="PF12848">
    <property type="entry name" value="ABC_tran_Xtn"/>
    <property type="match status" value="1"/>
</dbReference>
<reference evidence="7" key="1">
    <citation type="submission" date="2020-07" db="EMBL/GenBank/DDBJ databases">
        <title>Vallitalea pronyensis genome.</title>
        <authorList>
            <person name="Postec A."/>
        </authorList>
    </citation>
    <scope>NUCLEOTIDE SEQUENCE</scope>
    <source>
        <strain evidence="7">FatNI3</strain>
    </source>
</reference>
<dbReference type="FunFam" id="3.40.50.300:FF:000309">
    <property type="entry name" value="ABC transporter ATP-binding protein"/>
    <property type="match status" value="1"/>
</dbReference>
<dbReference type="EMBL" id="CP058649">
    <property type="protein sequence ID" value="QUI25851.1"/>
    <property type="molecule type" value="Genomic_DNA"/>
</dbReference>
<evidence type="ECO:0000313" key="8">
    <source>
        <dbReference type="Proteomes" id="UP000683246"/>
    </source>
</evidence>
<dbReference type="GO" id="GO:0003677">
    <property type="term" value="F:DNA binding"/>
    <property type="evidence" value="ECO:0007669"/>
    <property type="project" value="InterPro"/>
</dbReference>
<dbReference type="PANTHER" id="PTHR42855:SF1">
    <property type="entry name" value="ABC TRANSPORTER DOMAIN-CONTAINING PROTEIN"/>
    <property type="match status" value="1"/>
</dbReference>
<dbReference type="Proteomes" id="UP000683246">
    <property type="component" value="Chromosome"/>
</dbReference>
<keyword evidence="1" id="KW-0677">Repeat</keyword>
<dbReference type="CDD" id="cd03221">
    <property type="entry name" value="ABCF_EF-3"/>
    <property type="match status" value="2"/>
</dbReference>
<dbReference type="Pfam" id="PF16326">
    <property type="entry name" value="ABC_tran_CTD"/>
    <property type="match status" value="1"/>
</dbReference>
<sequence length="640" mass="73823">MNILSAENLTKRYSEKVLFHQISFGIDHDDKIGLIGVNGTGKTTLLKTIVGRESLDEGVLVTGRDVTIGYLPQNPEFDGETTVLNHIFQGESPIMALIRDYEHVVQALEEDAGNEVTQQQLTALNSKMDAMDAWKIESEAKSILTKLGIYNYDAKIGTLSGGQRRRVALAAALIQPCDLLILDEPTNHIDDTLIKWLEDYLNGRQGALLMITHDRYFLDRVTNTIWELDQSCLYRYEGNYSVFLEKRAEREQEVIRKEIKRRNMFRTELEWIRTGARARSTKQKARIDRFEQLKEAKVDLRKDNLDIMVGSRRLGKKIVCLDHVSKSFDNQVVISDFEYTVLKDDRIGIIGANGQGKSTLLNLIAEKFQPDEGQVDKGDTVVVGYYSQENEDMDENLKVIEYIREVAEYITTKDHMQITASQMLERFLFSKEMQYTRIDRLSGGERRRLYLLRVLMGNPNVLLLDEPTNDLDIQTLTILEEYIQHFEGAVITVSHDRYFLDKIADKIFLFMGDGKIKQYTGNYTQYIELNADPSSINNQQDKRQQSESSTCKKEAYQQQRARAPKFTYKEKIEYETIDDKIETLEEKLVKVEEGIHNAGSDYVRLQELTEEKEQLEGELEGLMERWTYLNELAETIENGK</sequence>
<dbReference type="KEGG" id="vpy:HZI73_23725"/>
<feature type="domain" description="ABC transporter" evidence="6">
    <location>
        <begin position="319"/>
        <end position="538"/>
    </location>
</feature>
<dbReference type="InterPro" id="IPR037118">
    <property type="entry name" value="Val-tRNA_synth_C_sf"/>
</dbReference>
<dbReference type="SUPFAM" id="SSF52540">
    <property type="entry name" value="P-loop containing nucleoside triphosphate hydrolases"/>
    <property type="match status" value="2"/>
</dbReference>
<evidence type="ECO:0000313" key="7">
    <source>
        <dbReference type="EMBL" id="QUI25851.1"/>
    </source>
</evidence>
<dbReference type="GO" id="GO:0016887">
    <property type="term" value="F:ATP hydrolysis activity"/>
    <property type="evidence" value="ECO:0007669"/>
    <property type="project" value="InterPro"/>
</dbReference>
<dbReference type="InterPro" id="IPR017871">
    <property type="entry name" value="ABC_transporter-like_CS"/>
</dbReference>
<feature type="compositionally biased region" description="Basic and acidic residues" evidence="5">
    <location>
        <begin position="540"/>
        <end position="555"/>
    </location>
</feature>
<dbReference type="InterPro" id="IPR003439">
    <property type="entry name" value="ABC_transporter-like_ATP-bd"/>
</dbReference>
<dbReference type="Pfam" id="PF00005">
    <property type="entry name" value="ABC_tran"/>
    <property type="match status" value="2"/>
</dbReference>
<evidence type="ECO:0000256" key="5">
    <source>
        <dbReference type="SAM" id="MobiDB-lite"/>
    </source>
</evidence>
<feature type="region of interest" description="Disordered" evidence="5">
    <location>
        <begin position="534"/>
        <end position="556"/>
    </location>
</feature>
<dbReference type="AlphaFoldDB" id="A0A8J8MQS7"/>
<keyword evidence="4" id="KW-0175">Coiled coil</keyword>
<accession>A0A8J8MQS7</accession>
<organism evidence="7 8">
    <name type="scientific">Vallitalea pronyensis</name>
    <dbReference type="NCBI Taxonomy" id="1348613"/>
    <lineage>
        <taxon>Bacteria</taxon>
        <taxon>Bacillati</taxon>
        <taxon>Bacillota</taxon>
        <taxon>Clostridia</taxon>
        <taxon>Lachnospirales</taxon>
        <taxon>Vallitaleaceae</taxon>
        <taxon>Vallitalea</taxon>
    </lineage>
</organism>
<dbReference type="PANTHER" id="PTHR42855">
    <property type="entry name" value="ABC TRANSPORTER ATP-BINDING SUBUNIT"/>
    <property type="match status" value="1"/>
</dbReference>
<dbReference type="InterPro" id="IPR032524">
    <property type="entry name" value="ABC_tran_C"/>
</dbReference>
<feature type="coiled-coil region" evidence="4">
    <location>
        <begin position="574"/>
        <end position="625"/>
    </location>
</feature>
<keyword evidence="8" id="KW-1185">Reference proteome</keyword>
<gene>
    <name evidence="7" type="ORF">HZI73_23725</name>
</gene>
<dbReference type="InterPro" id="IPR027417">
    <property type="entry name" value="P-loop_NTPase"/>
</dbReference>
<keyword evidence="3 7" id="KW-0067">ATP-binding</keyword>
<dbReference type="InterPro" id="IPR032781">
    <property type="entry name" value="ABC_tran_Xtn"/>
</dbReference>
<dbReference type="FunFam" id="3.40.50.300:FF:000011">
    <property type="entry name" value="Putative ABC transporter ATP-binding component"/>
    <property type="match status" value="1"/>
</dbReference>
<dbReference type="PROSITE" id="PS00211">
    <property type="entry name" value="ABC_TRANSPORTER_1"/>
    <property type="match status" value="1"/>
</dbReference>
<dbReference type="PROSITE" id="PS50893">
    <property type="entry name" value="ABC_TRANSPORTER_2"/>
    <property type="match status" value="2"/>
</dbReference>
<dbReference type="Gene3D" id="1.10.287.380">
    <property type="entry name" value="Valyl-tRNA synthetase, C-terminal domain"/>
    <property type="match status" value="1"/>
</dbReference>
<dbReference type="Gene3D" id="3.40.50.300">
    <property type="entry name" value="P-loop containing nucleotide triphosphate hydrolases"/>
    <property type="match status" value="2"/>
</dbReference>
<evidence type="ECO:0000256" key="1">
    <source>
        <dbReference type="ARBA" id="ARBA00022737"/>
    </source>
</evidence>